<reference evidence="1 2" key="1">
    <citation type="journal article" date="2015" name="Genome Announc.">
        <title>Complete genome sequences for 35 biothreat assay-relevant bacillus species.</title>
        <authorList>
            <person name="Johnson S.L."/>
            <person name="Daligault H.E."/>
            <person name="Davenport K.W."/>
            <person name="Jaissle J."/>
            <person name="Frey K.G."/>
            <person name="Ladner J.T."/>
            <person name="Broomall S.M."/>
            <person name="Bishop-Lilly K.A."/>
            <person name="Bruce D.C."/>
            <person name="Gibbons H.S."/>
            <person name="Coyne S.R."/>
            <person name="Lo C.C."/>
            <person name="Meincke L."/>
            <person name="Munk A.C."/>
            <person name="Koroleva G.I."/>
            <person name="Rosenzweig C.N."/>
            <person name="Palacios G.F."/>
            <person name="Redden C.L."/>
            <person name="Minogue T.D."/>
            <person name="Chain P.S."/>
        </authorList>
    </citation>
    <scope>NUCLEOTIDE SEQUENCE [LARGE SCALE GENOMIC DNA]</scope>
    <source>
        <strain evidence="2">ATCC 14581 / DSM 32 / JCM 2506 / NBRC 15308 / NCIMB 9376 / NCTC 10342 / NRRL B-14308 / VKM B-512</strain>
    </source>
</reference>
<organism evidence="1 2">
    <name type="scientific">Priestia megaterium (strain ATCC 14581 / DSM 32 / CCUG 1817 / JCM 2506 / NBRC 15308 / NCIMB 9376 / NCTC 10342 / NRRL B-14308 / VKM B-512 / Ford 19)</name>
    <name type="common">Bacillus megaterium</name>
    <dbReference type="NCBI Taxonomy" id="1348623"/>
    <lineage>
        <taxon>Bacteria</taxon>
        <taxon>Bacillati</taxon>
        <taxon>Bacillota</taxon>
        <taxon>Bacilli</taxon>
        <taxon>Bacillales</taxon>
        <taxon>Bacillaceae</taxon>
        <taxon>Priestia</taxon>
    </lineage>
</organism>
<evidence type="ECO:0000313" key="2">
    <source>
        <dbReference type="Proteomes" id="UP000031829"/>
    </source>
</evidence>
<protein>
    <submittedName>
        <fullName evidence="1">Uncharacterized protein</fullName>
    </submittedName>
</protein>
<accession>A0A0B6AIA0</accession>
<name>A0A0B6AIA0_PRIM2</name>
<dbReference type="Proteomes" id="UP000031829">
    <property type="component" value="Chromosome"/>
</dbReference>
<dbReference type="KEGG" id="bmeg:BG04_4170"/>
<evidence type="ECO:0000313" key="1">
    <source>
        <dbReference type="EMBL" id="AJI24610.1"/>
    </source>
</evidence>
<dbReference type="HOGENOM" id="CLU_134282_0_0_9"/>
<sequence>MLLLTSHVLISRKQEGYNDWILEIDVEETKTQYLKKGDLCDCLYCLNFYEAMKSRSEIEFQFFNRLGINPSQCNLLSHFDPQENGLHFYIGCYHMVGKVSNKTPLNIMNSDGAIEISNNLHIGFSNDLEFVPGGFTRPVLQLDFEIEVPWVLVEKPN</sequence>
<proteinExistence type="predicted"/>
<dbReference type="EMBL" id="CP009920">
    <property type="protein sequence ID" value="AJI24610.1"/>
    <property type="molecule type" value="Genomic_DNA"/>
</dbReference>
<gene>
    <name evidence="1" type="ORF">BG04_4170</name>
</gene>
<dbReference type="AlphaFoldDB" id="A0A0B6AIA0"/>